<dbReference type="RefSeq" id="WP_091786047.1">
    <property type="nucleotide sequence ID" value="NZ_LT629711.1"/>
</dbReference>
<dbReference type="STRING" id="443156.SAMN04489867_2542"/>
<name>A0A1H0SY54_9MICO</name>
<keyword evidence="2" id="KW-1185">Reference proteome</keyword>
<dbReference type="Proteomes" id="UP000199077">
    <property type="component" value="Chromosome I"/>
</dbReference>
<evidence type="ECO:0000313" key="2">
    <source>
        <dbReference type="Proteomes" id="UP000199077"/>
    </source>
</evidence>
<protein>
    <submittedName>
        <fullName evidence="1">Transcriptional regulator, AbiEi antitoxin, Type IV TA system</fullName>
    </submittedName>
</protein>
<gene>
    <name evidence="1" type="ORF">SAMN04489867_2542</name>
</gene>
<proteinExistence type="predicted"/>
<sequence length="351" mass="38381">MHATDAQRWVELPQPFLWQEAQAAGLSHSALSGAVRRREVIKIAGSLYAVRAPWLLLDPTAVHVAMARAAQASIADSVVSHVTAALVHGLPTPQGPIGKVTLTARATSRTSYPDDWRRVLQAALPDEQVVSVAGVAVTELARTVVDSFRQSRLRDALAVADAAVRLGLVQVDELRAMRAYQRRWPGIRLADEGIGLVDGRRESWLESASVAVAHRRGYSVPDSQIRIHDLDGAFVGRVDHLWRNAGVIGEADGRGKYQQGVDDSATAERIAEVVLAERDRERGLEALGFAVARWGTADLRNYGEGMCQALAAARRRARPQSIRCLWRRNDDDPLQPWVWPPVDSSAVFPAA</sequence>
<organism evidence="1 2">
    <name type="scientific">Pedococcus dokdonensis</name>
    <dbReference type="NCBI Taxonomy" id="443156"/>
    <lineage>
        <taxon>Bacteria</taxon>
        <taxon>Bacillati</taxon>
        <taxon>Actinomycetota</taxon>
        <taxon>Actinomycetes</taxon>
        <taxon>Micrococcales</taxon>
        <taxon>Intrasporangiaceae</taxon>
        <taxon>Pedococcus</taxon>
    </lineage>
</organism>
<dbReference type="AlphaFoldDB" id="A0A1H0SY54"/>
<dbReference type="EMBL" id="LT629711">
    <property type="protein sequence ID" value="SDP46286.1"/>
    <property type="molecule type" value="Genomic_DNA"/>
</dbReference>
<accession>A0A1H0SY54</accession>
<dbReference type="OrthoDB" id="5517693at2"/>
<reference evidence="2" key="1">
    <citation type="submission" date="2016-10" db="EMBL/GenBank/DDBJ databases">
        <authorList>
            <person name="Varghese N."/>
            <person name="Submissions S."/>
        </authorList>
    </citation>
    <scope>NUCLEOTIDE SEQUENCE [LARGE SCALE GENOMIC DNA]</scope>
    <source>
        <strain evidence="2">DSM 22329</strain>
    </source>
</reference>
<evidence type="ECO:0000313" key="1">
    <source>
        <dbReference type="EMBL" id="SDP46286.1"/>
    </source>
</evidence>